<sequence length="505" mass="56565">MDGREIPGFYYDRDNGKYYKILEPHNAPGPAAKYTSQNIKLEQQKLSAQKDAAIRTTKRQQETVVRRYLKNSLFQATLDREIGSRRASYYTKNIWPDACASRLAGEPHDIVTIPPRSRLRHFDRDPVTRTLYAVHGDNKIKSLRSKPPTYFDPAADDDNDWGGTVIPKACSTKLLSTPITIRPRLYNEYGRTWHDLATLTSPISSLSILPTSSALAATTYGSDRPPVVYFCDPDTDGPFVGQQFTPKNTSGIWASAAKPTFSTEPRNSIALTDTENLAVAASKSLLLFARSPTGGAWDFTTVLKTDSDILSVDWMSPTLIALGERSGKIRLYDTRSKGSSHILTHPGPVLRIRRADDPTRVVCAGMQDTLFLYDIRSRCLSSASPYAFNGQHRNHHPRSDNHKKRKRENRATPKYSQPVLSFQYCNTGDQHLGIDIHPRLGLVAAAQDSTSVSMLRLHNLWTGKVVKEYSRFKKLSGSDYLHDTSTISRLKFMEDDGTGPGEVRR</sequence>
<keyword evidence="1" id="KW-0853">WD repeat</keyword>
<evidence type="ECO:0000256" key="2">
    <source>
        <dbReference type="ARBA" id="ARBA00022737"/>
    </source>
</evidence>
<proteinExistence type="predicted"/>
<name>A0A6G1JEE2_9PLEO</name>
<feature type="compositionally biased region" description="Basic residues" evidence="3">
    <location>
        <begin position="392"/>
        <end position="408"/>
    </location>
</feature>
<dbReference type="Gene3D" id="2.130.10.10">
    <property type="entry name" value="YVTN repeat-like/Quinoprotein amine dehydrogenase"/>
    <property type="match status" value="1"/>
</dbReference>
<protein>
    <recommendedName>
        <fullName evidence="6">WD40 repeat-like protein</fullName>
    </recommendedName>
</protein>
<dbReference type="InterPro" id="IPR015943">
    <property type="entry name" value="WD40/YVTN_repeat-like_dom_sf"/>
</dbReference>
<gene>
    <name evidence="4" type="ORF">K458DRAFT_385098</name>
</gene>
<dbReference type="PANTHER" id="PTHR44472:SF1">
    <property type="entry name" value="DDB1 AND CUL4 ASSOCIATED FACTOR 4"/>
    <property type="match status" value="1"/>
</dbReference>
<dbReference type="EMBL" id="MU005573">
    <property type="protein sequence ID" value="KAF2688937.1"/>
    <property type="molecule type" value="Genomic_DNA"/>
</dbReference>
<dbReference type="InterPro" id="IPR036322">
    <property type="entry name" value="WD40_repeat_dom_sf"/>
</dbReference>
<reference evidence="4" key="1">
    <citation type="journal article" date="2020" name="Stud. Mycol.">
        <title>101 Dothideomycetes genomes: a test case for predicting lifestyles and emergence of pathogens.</title>
        <authorList>
            <person name="Haridas S."/>
            <person name="Albert R."/>
            <person name="Binder M."/>
            <person name="Bloem J."/>
            <person name="Labutti K."/>
            <person name="Salamov A."/>
            <person name="Andreopoulos B."/>
            <person name="Baker S."/>
            <person name="Barry K."/>
            <person name="Bills G."/>
            <person name="Bluhm B."/>
            <person name="Cannon C."/>
            <person name="Castanera R."/>
            <person name="Culley D."/>
            <person name="Daum C."/>
            <person name="Ezra D."/>
            <person name="Gonzalez J."/>
            <person name="Henrissat B."/>
            <person name="Kuo A."/>
            <person name="Liang C."/>
            <person name="Lipzen A."/>
            <person name="Lutzoni F."/>
            <person name="Magnuson J."/>
            <person name="Mondo S."/>
            <person name="Nolan M."/>
            <person name="Ohm R."/>
            <person name="Pangilinan J."/>
            <person name="Park H.-J."/>
            <person name="Ramirez L."/>
            <person name="Alfaro M."/>
            <person name="Sun H."/>
            <person name="Tritt A."/>
            <person name="Yoshinaga Y."/>
            <person name="Zwiers L.-H."/>
            <person name="Turgeon B."/>
            <person name="Goodwin S."/>
            <person name="Spatafora J."/>
            <person name="Crous P."/>
            <person name="Grigoriev I."/>
        </authorList>
    </citation>
    <scope>NUCLEOTIDE SEQUENCE</scope>
    <source>
        <strain evidence="4">CBS 122367</strain>
    </source>
</reference>
<dbReference type="InterPro" id="IPR052254">
    <property type="entry name" value="CUL4-DDB1_E3_ligase_receptor"/>
</dbReference>
<keyword evidence="2" id="KW-0677">Repeat</keyword>
<dbReference type="AlphaFoldDB" id="A0A6G1JEE2"/>
<dbReference type="PANTHER" id="PTHR44472">
    <property type="entry name" value="DDB1- AND CUL4-ASSOCIATED FACTOR 4-RELATED"/>
    <property type="match status" value="1"/>
</dbReference>
<evidence type="ECO:0000313" key="4">
    <source>
        <dbReference type="EMBL" id="KAF2688937.1"/>
    </source>
</evidence>
<accession>A0A6G1JEE2</accession>
<evidence type="ECO:0008006" key="6">
    <source>
        <dbReference type="Google" id="ProtNLM"/>
    </source>
</evidence>
<dbReference type="SUPFAM" id="SSF50978">
    <property type="entry name" value="WD40 repeat-like"/>
    <property type="match status" value="1"/>
</dbReference>
<dbReference type="Proteomes" id="UP000799291">
    <property type="component" value="Unassembled WGS sequence"/>
</dbReference>
<evidence type="ECO:0000313" key="5">
    <source>
        <dbReference type="Proteomes" id="UP000799291"/>
    </source>
</evidence>
<keyword evidence="5" id="KW-1185">Reference proteome</keyword>
<dbReference type="GO" id="GO:0080008">
    <property type="term" value="C:Cul4-RING E3 ubiquitin ligase complex"/>
    <property type="evidence" value="ECO:0007669"/>
    <property type="project" value="TreeGrafter"/>
</dbReference>
<feature type="region of interest" description="Disordered" evidence="3">
    <location>
        <begin position="386"/>
        <end position="413"/>
    </location>
</feature>
<evidence type="ECO:0000256" key="3">
    <source>
        <dbReference type="SAM" id="MobiDB-lite"/>
    </source>
</evidence>
<organism evidence="4 5">
    <name type="scientific">Lentithecium fluviatile CBS 122367</name>
    <dbReference type="NCBI Taxonomy" id="1168545"/>
    <lineage>
        <taxon>Eukaryota</taxon>
        <taxon>Fungi</taxon>
        <taxon>Dikarya</taxon>
        <taxon>Ascomycota</taxon>
        <taxon>Pezizomycotina</taxon>
        <taxon>Dothideomycetes</taxon>
        <taxon>Pleosporomycetidae</taxon>
        <taxon>Pleosporales</taxon>
        <taxon>Massarineae</taxon>
        <taxon>Lentitheciaceae</taxon>
        <taxon>Lentithecium</taxon>
    </lineage>
</organism>
<dbReference type="OrthoDB" id="128867at2759"/>
<evidence type="ECO:0000256" key="1">
    <source>
        <dbReference type="ARBA" id="ARBA00022574"/>
    </source>
</evidence>